<feature type="domain" description="Methyl-accepting transducer" evidence="10">
    <location>
        <begin position="122"/>
        <end position="351"/>
    </location>
</feature>
<feature type="transmembrane region" description="Helical" evidence="9">
    <location>
        <begin position="33"/>
        <end position="54"/>
    </location>
</feature>
<dbReference type="PROSITE" id="PS50111">
    <property type="entry name" value="CHEMOTAXIS_TRANSDUC_2"/>
    <property type="match status" value="1"/>
</dbReference>
<gene>
    <name evidence="11" type="ORF">PS2015_1224</name>
</gene>
<evidence type="ECO:0000256" key="5">
    <source>
        <dbReference type="ARBA" id="ARBA00023224"/>
    </source>
</evidence>
<evidence type="ECO:0000256" key="9">
    <source>
        <dbReference type="SAM" id="Phobius"/>
    </source>
</evidence>
<evidence type="ECO:0000256" key="8">
    <source>
        <dbReference type="SAM" id="Coils"/>
    </source>
</evidence>
<dbReference type="STRING" id="1249552.PS2015_1224"/>
<evidence type="ECO:0000256" key="4">
    <source>
        <dbReference type="ARBA" id="ARBA00023136"/>
    </source>
</evidence>
<accession>A0A0S2KC48</accession>
<dbReference type="Gene3D" id="1.10.287.950">
    <property type="entry name" value="Methyl-accepting chemotaxis protein"/>
    <property type="match status" value="1"/>
</dbReference>
<dbReference type="Proteomes" id="UP000065641">
    <property type="component" value="Chromosome"/>
</dbReference>
<dbReference type="GO" id="GO:0007165">
    <property type="term" value="P:signal transduction"/>
    <property type="evidence" value="ECO:0007669"/>
    <property type="project" value="UniProtKB-KW"/>
</dbReference>
<comment type="subcellular location">
    <subcellularLocation>
        <location evidence="1">Membrane</location>
    </subcellularLocation>
</comment>
<dbReference type="SUPFAM" id="SSF58104">
    <property type="entry name" value="Methyl-accepting chemotaxis protein (MCP) signaling domain"/>
    <property type="match status" value="1"/>
</dbReference>
<dbReference type="GO" id="GO:0006935">
    <property type="term" value="P:chemotaxis"/>
    <property type="evidence" value="ECO:0007669"/>
    <property type="project" value="InterPro"/>
</dbReference>
<dbReference type="GO" id="GO:0016020">
    <property type="term" value="C:membrane"/>
    <property type="evidence" value="ECO:0007669"/>
    <property type="project" value="UniProtKB-SubCell"/>
</dbReference>
<evidence type="ECO:0000313" key="12">
    <source>
        <dbReference type="Proteomes" id="UP000065641"/>
    </source>
</evidence>
<keyword evidence="8" id="KW-0175">Coiled coil</keyword>
<dbReference type="InterPro" id="IPR004089">
    <property type="entry name" value="MCPsignal_dom"/>
</dbReference>
<dbReference type="Pfam" id="PF00015">
    <property type="entry name" value="MCPsignal"/>
    <property type="match status" value="1"/>
</dbReference>
<keyword evidence="12" id="KW-1185">Reference proteome</keyword>
<protein>
    <recommendedName>
        <fullName evidence="10">Methyl-accepting transducer domain-containing protein</fullName>
    </recommendedName>
</protein>
<proteinExistence type="inferred from homology"/>
<evidence type="ECO:0000259" key="10">
    <source>
        <dbReference type="PROSITE" id="PS50111"/>
    </source>
</evidence>
<evidence type="ECO:0000256" key="1">
    <source>
        <dbReference type="ARBA" id="ARBA00004370"/>
    </source>
</evidence>
<keyword evidence="3 9" id="KW-1133">Transmembrane helix</keyword>
<evidence type="ECO:0000313" key="11">
    <source>
        <dbReference type="EMBL" id="ALO45883.1"/>
    </source>
</evidence>
<evidence type="ECO:0000256" key="6">
    <source>
        <dbReference type="ARBA" id="ARBA00029447"/>
    </source>
</evidence>
<keyword evidence="2 9" id="KW-0812">Transmembrane</keyword>
<dbReference type="AlphaFoldDB" id="A0A0S2KC48"/>
<reference evidence="11 12" key="1">
    <citation type="submission" date="2015-11" db="EMBL/GenBank/DDBJ databases">
        <authorList>
            <person name="Zhang Y."/>
            <person name="Guo Z."/>
        </authorList>
    </citation>
    <scope>NUCLEOTIDE SEQUENCE [LARGE SCALE GENOMIC DNA]</scope>
    <source>
        <strain evidence="11 12">KCTC 32221</strain>
    </source>
</reference>
<evidence type="ECO:0000256" key="2">
    <source>
        <dbReference type="ARBA" id="ARBA00022692"/>
    </source>
</evidence>
<feature type="coiled-coil region" evidence="8">
    <location>
        <begin position="358"/>
        <end position="416"/>
    </location>
</feature>
<organism evidence="11 12">
    <name type="scientific">Pseudohongiella spirulinae</name>
    <dbReference type="NCBI Taxonomy" id="1249552"/>
    <lineage>
        <taxon>Bacteria</taxon>
        <taxon>Pseudomonadati</taxon>
        <taxon>Pseudomonadota</taxon>
        <taxon>Gammaproteobacteria</taxon>
        <taxon>Pseudomonadales</taxon>
        <taxon>Pseudohongiellaceae</taxon>
        <taxon>Pseudohongiella</taxon>
    </lineage>
</organism>
<keyword evidence="4 9" id="KW-0472">Membrane</keyword>
<comment type="similarity">
    <text evidence="6">Belongs to the methyl-accepting chemotaxis (MCP) protein family.</text>
</comment>
<evidence type="ECO:0000256" key="7">
    <source>
        <dbReference type="PROSITE-ProRule" id="PRU00284"/>
    </source>
</evidence>
<name>A0A0S2KC48_9GAMM</name>
<dbReference type="RefSeq" id="WP_058021378.1">
    <property type="nucleotide sequence ID" value="NZ_CP013189.1"/>
</dbReference>
<evidence type="ECO:0000256" key="3">
    <source>
        <dbReference type="ARBA" id="ARBA00022989"/>
    </source>
</evidence>
<dbReference type="EMBL" id="CP013189">
    <property type="protein sequence ID" value="ALO45883.1"/>
    <property type="molecule type" value="Genomic_DNA"/>
</dbReference>
<dbReference type="SMART" id="SM00283">
    <property type="entry name" value="MA"/>
    <property type="match status" value="1"/>
</dbReference>
<keyword evidence="5 7" id="KW-0807">Transducer</keyword>
<dbReference type="PANTHER" id="PTHR32089:SF112">
    <property type="entry name" value="LYSOZYME-LIKE PROTEIN-RELATED"/>
    <property type="match status" value="1"/>
</dbReference>
<dbReference type="GO" id="GO:0004888">
    <property type="term" value="F:transmembrane signaling receptor activity"/>
    <property type="evidence" value="ECO:0007669"/>
    <property type="project" value="InterPro"/>
</dbReference>
<dbReference type="PANTHER" id="PTHR32089">
    <property type="entry name" value="METHYL-ACCEPTING CHEMOTAXIS PROTEIN MCPB"/>
    <property type="match status" value="1"/>
</dbReference>
<dbReference type="OrthoDB" id="2489132at2"/>
<dbReference type="InterPro" id="IPR004090">
    <property type="entry name" value="Chemotax_Me-accpt_rcpt"/>
</dbReference>
<sequence>MFSRVSAPDLPVTLLFLAQLGLAGQSWIALSGVNLLVALAFLAGTLACTVLIWLRSNQRGASAELLQVLRTVNEAQGDLSSRMAESGDSQQIETARLFNQFMDRLRVALEDLRSHSIRVTLTSAQGRKVAEEASRDAGKQEDYSEVIYNASEETATAIEQLSRWTSNIADLNSRHLSTAQDAVQDLVTANSQIREIGTMMQQFHGTVSQLEKTSESIRAILGTVQGFAAQTNMLALNAAIEAARAGEQGRGFAVVADEVRDLAVKVRGSADEIGSLLEEMINVVSETSSGTEKMITETDFARSSIDKSASEFEHMVTGFQSTHTDLLQVSSAAEQLSVSNQDIRSRSHEIRELGVRIRQDMEKNNEQTQELLDSTDKALHKLCQFRIGRGELEEVLERLEHRRDQIEPELARLLADGVDMFDRNHQAIPGTNPVKFDVSYARAFQQACQQFIDQWAAEDDGALYCLPLDNKGYVAIHRSELSQEPTGDPEIDLARSRHMRFFQNRDIPYMGRFRLQSYLRDTGEVMFNLSVPIHINGNYWGGLFLGLPAARLGL</sequence>
<dbReference type="PRINTS" id="PR00260">
    <property type="entry name" value="CHEMTRNSDUCR"/>
</dbReference>
<dbReference type="KEGG" id="pspi:PS2015_1224"/>